<dbReference type="GeneTree" id="ENSGT00530000063586"/>
<dbReference type="AlphaFoldDB" id="A0A8C5FJ90"/>
<sequence>MHWISWCLLLLCWGGSRCSDPPPDGQDGELDGYQADSHTKRSPPPVEPLDFGFVPSAVYATHAYYEPGAMGILFHVVHAFLYVVQPNPFPKDLIVRVIQENKGRMKLEEWRKPENIVLLLQGVYYEAGFLVCGSLGLLFLVLVPIVGTCFCVCRCCDNCGGEMHQRQRKNADCQRGFFTASLIVTSIFIILGVLFAYAANHNISNQIKSTRRLVNTNMRDLKTFANNTPAQIDYLTAQYTTAKNKVLSDLDNIGPVLGGRIHSQLEREVMPSLDTALRMAGAMRETKEALESIGSSLDTLQEGTVRLQLSLSNERASLSNTLSDPACTNGAVSHTCNTIRSTLGQLGSSADFSTLPDVSRQLMNVDALLKTDLSNIIQKGYSSFNDTPRLVKEQTKNIVAGVKVMLDRIGGEIVDFAKMFPVEASLANFTIFLNQGQQQIESYYAQIDQLDFYRWIGCVAALCMVVLIVCFNLLGLLCGSCGYDKQATPTNRGCLSNTGGNLLMAGVGFSFLFAWALMAVVSSLFVVGGNVEKLICEPLANRQLFQIIDTPYIMHPGMKNFLPNMLFQNPNIDLTVGGMYRECHENYGLYHALQLETMFNINSFLNRTVYNKDLANVFESIHVQLQDVSLLEQEGRDALISFANSGVGEIDFTAYLTEANKAVTLVDLLSFATDLEAQADQLPRGALENALKGHASSIRQINKDQVVPLQQAMNSLSQSVRLLQKTVSDLPVQVTNVLSAIDAAEYLITNNASHVIKQETNGYMQMLVGYFRQYTKWVKSSLSAEVAQCKPISNIVDSMEIVGCSFIVDSVNTFWFGLGGCLVLLIPSIILSVKLSKYYRRMDTEDVFDDACFPWLVSL</sequence>
<evidence type="ECO:0000256" key="5">
    <source>
        <dbReference type="ARBA" id="ARBA00023136"/>
    </source>
</evidence>
<dbReference type="GO" id="GO:0031528">
    <property type="term" value="C:microvillus membrane"/>
    <property type="evidence" value="ECO:0007669"/>
    <property type="project" value="UniProtKB-SubCell"/>
</dbReference>
<keyword evidence="11" id="KW-1185">Reference proteome</keyword>
<dbReference type="GO" id="GO:0015485">
    <property type="term" value="F:cholesterol binding"/>
    <property type="evidence" value="ECO:0007669"/>
    <property type="project" value="TreeGrafter"/>
</dbReference>
<name>A0A8C5FJ90_GADMO</name>
<dbReference type="Ensembl" id="ENSGMOT00000072429.1">
    <property type="protein sequence ID" value="ENSGMOP00000040604.1"/>
    <property type="gene ID" value="ENSGMOG00000001209.2"/>
</dbReference>
<feature type="transmembrane region" description="Helical" evidence="8">
    <location>
        <begin position="177"/>
        <end position="199"/>
    </location>
</feature>
<keyword evidence="6" id="KW-0325">Glycoprotein</keyword>
<evidence type="ECO:0000256" key="7">
    <source>
        <dbReference type="SAM" id="MobiDB-lite"/>
    </source>
</evidence>
<evidence type="ECO:0000256" key="4">
    <source>
        <dbReference type="ARBA" id="ARBA00022989"/>
    </source>
</evidence>
<dbReference type="Pfam" id="PF05478">
    <property type="entry name" value="Prominin"/>
    <property type="match status" value="1"/>
</dbReference>
<feature type="transmembrane region" description="Helical" evidence="8">
    <location>
        <begin position="814"/>
        <end position="833"/>
    </location>
</feature>
<feature type="transmembrane region" description="Helical" evidence="8">
    <location>
        <begin position="127"/>
        <end position="156"/>
    </location>
</feature>
<comment type="subcellular location">
    <subcellularLocation>
        <location evidence="1">Cell projection</location>
        <location evidence="1">Microvillus membrane</location>
        <topology evidence="1">Multi-pass membrane protein</topology>
    </subcellularLocation>
</comment>
<dbReference type="GO" id="GO:0009986">
    <property type="term" value="C:cell surface"/>
    <property type="evidence" value="ECO:0007669"/>
    <property type="project" value="TreeGrafter"/>
</dbReference>
<evidence type="ECO:0000256" key="8">
    <source>
        <dbReference type="SAM" id="Phobius"/>
    </source>
</evidence>
<feature type="chain" id="PRO_5046451649" evidence="9">
    <location>
        <begin position="19"/>
        <end position="859"/>
    </location>
</feature>
<dbReference type="Proteomes" id="UP000694546">
    <property type="component" value="Chromosome 3"/>
</dbReference>
<proteinExistence type="inferred from homology"/>
<dbReference type="GO" id="GO:0005929">
    <property type="term" value="C:cilium"/>
    <property type="evidence" value="ECO:0007669"/>
    <property type="project" value="TreeGrafter"/>
</dbReference>
<keyword evidence="9" id="KW-0732">Signal</keyword>
<reference evidence="10" key="2">
    <citation type="submission" date="2025-09" db="UniProtKB">
        <authorList>
            <consortium name="Ensembl"/>
        </authorList>
    </citation>
    <scope>IDENTIFICATION</scope>
</reference>
<dbReference type="PANTHER" id="PTHR22730:SF8">
    <property type="entry name" value="PROMININ-1 ISOFORM X1"/>
    <property type="match status" value="1"/>
</dbReference>
<evidence type="ECO:0000256" key="1">
    <source>
        <dbReference type="ARBA" id="ARBA00004475"/>
    </source>
</evidence>
<feature type="transmembrane region" description="Helical" evidence="8">
    <location>
        <begin position="502"/>
        <end position="527"/>
    </location>
</feature>
<evidence type="ECO:0000256" key="6">
    <source>
        <dbReference type="ARBA" id="ARBA00023180"/>
    </source>
</evidence>
<feature type="signal peptide" evidence="9">
    <location>
        <begin position="1"/>
        <end position="18"/>
    </location>
</feature>
<dbReference type="GO" id="GO:0016324">
    <property type="term" value="C:apical plasma membrane"/>
    <property type="evidence" value="ECO:0007669"/>
    <property type="project" value="TreeGrafter"/>
</dbReference>
<feature type="region of interest" description="Disordered" evidence="7">
    <location>
        <begin position="23"/>
        <end position="47"/>
    </location>
</feature>
<evidence type="ECO:0000256" key="3">
    <source>
        <dbReference type="ARBA" id="ARBA00022692"/>
    </source>
</evidence>
<keyword evidence="4 8" id="KW-1133">Transmembrane helix</keyword>
<evidence type="ECO:0000256" key="9">
    <source>
        <dbReference type="SAM" id="SignalP"/>
    </source>
</evidence>
<accession>A0A8C5FJ90</accession>
<protein>
    <submittedName>
        <fullName evidence="10">Prominin 1 b</fullName>
    </submittedName>
</protein>
<keyword evidence="3 8" id="KW-0812">Transmembrane</keyword>
<feature type="transmembrane region" description="Helical" evidence="8">
    <location>
        <begin position="452"/>
        <end position="481"/>
    </location>
</feature>
<dbReference type="PANTHER" id="PTHR22730">
    <property type="entry name" value="PROMININ PROM PROTEIN"/>
    <property type="match status" value="1"/>
</dbReference>
<evidence type="ECO:0000313" key="10">
    <source>
        <dbReference type="Ensembl" id="ENSGMOP00000040604.1"/>
    </source>
</evidence>
<keyword evidence="5 8" id="KW-0472">Membrane</keyword>
<evidence type="ECO:0000313" key="11">
    <source>
        <dbReference type="Proteomes" id="UP000694546"/>
    </source>
</evidence>
<organism evidence="10 11">
    <name type="scientific">Gadus morhua</name>
    <name type="common">Atlantic cod</name>
    <dbReference type="NCBI Taxonomy" id="8049"/>
    <lineage>
        <taxon>Eukaryota</taxon>
        <taxon>Metazoa</taxon>
        <taxon>Chordata</taxon>
        <taxon>Craniata</taxon>
        <taxon>Vertebrata</taxon>
        <taxon>Euteleostomi</taxon>
        <taxon>Actinopterygii</taxon>
        <taxon>Neopterygii</taxon>
        <taxon>Teleostei</taxon>
        <taxon>Neoteleostei</taxon>
        <taxon>Acanthomorphata</taxon>
        <taxon>Zeiogadaria</taxon>
        <taxon>Gadariae</taxon>
        <taxon>Gadiformes</taxon>
        <taxon>Gadoidei</taxon>
        <taxon>Gadidae</taxon>
        <taxon>Gadus</taxon>
    </lineage>
</organism>
<dbReference type="GO" id="GO:0071914">
    <property type="term" value="C:prominosome"/>
    <property type="evidence" value="ECO:0007669"/>
    <property type="project" value="TreeGrafter"/>
</dbReference>
<dbReference type="InterPro" id="IPR008795">
    <property type="entry name" value="Prominin"/>
</dbReference>
<comment type="similarity">
    <text evidence="2">Belongs to the prominin family.</text>
</comment>
<evidence type="ECO:0000256" key="2">
    <source>
        <dbReference type="ARBA" id="ARBA00006058"/>
    </source>
</evidence>
<reference evidence="10" key="1">
    <citation type="submission" date="2025-08" db="UniProtKB">
        <authorList>
            <consortium name="Ensembl"/>
        </authorList>
    </citation>
    <scope>IDENTIFICATION</scope>
</reference>